<keyword evidence="4" id="KW-1185">Reference proteome</keyword>
<evidence type="ECO:0000256" key="2">
    <source>
        <dbReference type="SAM" id="Phobius"/>
    </source>
</evidence>
<sequence>MPWLSPLDSPAVSPRSGYSSKLTNGMGNMGSGQMPLAVTFIPSLIDGACGTLPNPRRSAMERMRGDLSHALSLLPDMLRAAMPRRWASASRMEMMEVAQHACLAMLEMCMLACVVPLWACLPGLMFAAWMGCCMSMIMGMVWMLNGRGSAGQMVRSTAAGDWMMGQDMEDERWFFVGGMGMTTMAQSTLPMLSKLFNRTIVSACAPTYGLPFDLLALILQRSLHTMMPSPTTNAMYAQIRASLLDRNVSRTVVLAHNNGAICTSQVLRQLYADMSPDRMSKLEIYTFGAAATDFVTPLGGTAASAVADSKKVAGQQQVHAAGVMEAREPHIEHFAFVNDPLARMGVLRSVREDLEGRFCGGVFVLNCPGSAHHREGMATRNVAPRPMMSMVDYMSCLFPQQQQNGNNNNSSSSSSSSSTSGNKAMGQRSSILDCMMTIDRDTAEKREFAAMANQNNSNTSEKRTAKRLSWTGLGATASGMRGSMDGVVGLEMARMGCRECEGHRARDVSRLVRYASFQSSGRFSASAGRRDAAGASGAGKSQ</sequence>
<evidence type="ECO:0000256" key="1">
    <source>
        <dbReference type="SAM" id="MobiDB-lite"/>
    </source>
</evidence>
<reference evidence="3 4" key="1">
    <citation type="submission" date="2015-05" db="EMBL/GenBank/DDBJ databases">
        <title>Distinctive expansion of gene families associated with plant cell wall degradation and secondary metabolism in the genomes of grapevine trunk pathogens.</title>
        <authorList>
            <person name="Lawrence D.P."/>
            <person name="Travadon R."/>
            <person name="Rolshausen P.E."/>
            <person name="Baumgartner K."/>
        </authorList>
    </citation>
    <scope>NUCLEOTIDE SEQUENCE [LARGE SCALE GENOMIC DNA]</scope>
    <source>
        <strain evidence="3">DA912</strain>
    </source>
</reference>
<dbReference type="PANTHER" id="PTHR42044">
    <property type="entry name" value="DUF676 DOMAIN-CONTAINING PROTEIN-RELATED"/>
    <property type="match status" value="1"/>
</dbReference>
<keyword evidence="2" id="KW-1133">Transmembrane helix</keyword>
<feature type="transmembrane region" description="Helical" evidence="2">
    <location>
        <begin position="34"/>
        <end position="54"/>
    </location>
</feature>
<dbReference type="PANTHER" id="PTHR42044:SF2">
    <property type="entry name" value="DUF676 DOMAIN-CONTAINING PROTEIN"/>
    <property type="match status" value="1"/>
</dbReference>
<dbReference type="EMBL" id="LCUC01000039">
    <property type="protein sequence ID" value="KKY39100.1"/>
    <property type="molecule type" value="Genomic_DNA"/>
</dbReference>
<dbReference type="OrthoDB" id="202545at2759"/>
<keyword evidence="2" id="KW-0812">Transmembrane</keyword>
<dbReference type="Proteomes" id="UP000034680">
    <property type="component" value="Unassembled WGS sequence"/>
</dbReference>
<feature type="region of interest" description="Disordered" evidence="1">
    <location>
        <begin position="520"/>
        <end position="542"/>
    </location>
</feature>
<feature type="transmembrane region" description="Helical" evidence="2">
    <location>
        <begin position="125"/>
        <end position="145"/>
    </location>
</feature>
<feature type="compositionally biased region" description="Low complexity" evidence="1">
    <location>
        <begin position="400"/>
        <end position="422"/>
    </location>
</feature>
<feature type="transmembrane region" description="Helical" evidence="2">
    <location>
        <begin position="173"/>
        <end position="193"/>
    </location>
</feature>
<reference evidence="3 4" key="2">
    <citation type="submission" date="2015-05" db="EMBL/GenBank/DDBJ databases">
        <authorList>
            <person name="Morales-Cruz A."/>
            <person name="Amrine K.C."/>
            <person name="Cantu D."/>
        </authorList>
    </citation>
    <scope>NUCLEOTIDE SEQUENCE [LARGE SCALE GENOMIC DNA]</scope>
    <source>
        <strain evidence="3">DA912</strain>
    </source>
</reference>
<feature type="transmembrane region" description="Helical" evidence="2">
    <location>
        <begin position="101"/>
        <end position="119"/>
    </location>
</feature>
<organism evidence="3 4">
    <name type="scientific">Diaporthe ampelina</name>
    <dbReference type="NCBI Taxonomy" id="1214573"/>
    <lineage>
        <taxon>Eukaryota</taxon>
        <taxon>Fungi</taxon>
        <taxon>Dikarya</taxon>
        <taxon>Ascomycota</taxon>
        <taxon>Pezizomycotina</taxon>
        <taxon>Sordariomycetes</taxon>
        <taxon>Sordariomycetidae</taxon>
        <taxon>Diaporthales</taxon>
        <taxon>Diaporthaceae</taxon>
        <taxon>Diaporthe</taxon>
    </lineage>
</organism>
<evidence type="ECO:0000313" key="4">
    <source>
        <dbReference type="Proteomes" id="UP000034680"/>
    </source>
</evidence>
<gene>
    <name evidence="3" type="ORF">UCDDA912_g00902</name>
</gene>
<comment type="caution">
    <text evidence="3">The sequence shown here is derived from an EMBL/GenBank/DDBJ whole genome shotgun (WGS) entry which is preliminary data.</text>
</comment>
<dbReference type="AlphaFoldDB" id="A0A0G2IFS6"/>
<evidence type="ECO:0000313" key="3">
    <source>
        <dbReference type="EMBL" id="KKY39100.1"/>
    </source>
</evidence>
<proteinExistence type="predicted"/>
<accession>A0A0G2IFS6</accession>
<feature type="region of interest" description="Disordered" evidence="1">
    <location>
        <begin position="400"/>
        <end position="426"/>
    </location>
</feature>
<name>A0A0G2IFS6_9PEZI</name>
<protein>
    <submittedName>
        <fullName evidence="3">Uncharacterized protein</fullName>
    </submittedName>
</protein>
<dbReference type="STRING" id="1214573.A0A0G2IFS6"/>
<keyword evidence="2" id="KW-0472">Membrane</keyword>